<protein>
    <submittedName>
        <fullName evidence="1">Uncharacterized protein</fullName>
    </submittedName>
</protein>
<accession>A0A1X2HAX6</accession>
<keyword evidence="2" id="KW-1185">Reference proteome</keyword>
<name>A0A1X2HAX6_SYNRA</name>
<dbReference type="InParanoid" id="A0A1X2HAX6"/>
<dbReference type="AlphaFoldDB" id="A0A1X2HAX6"/>
<gene>
    <name evidence="1" type="ORF">BCR43DRAFT_493662</name>
</gene>
<organism evidence="1 2">
    <name type="scientific">Syncephalastrum racemosum</name>
    <name type="common">Filamentous fungus</name>
    <dbReference type="NCBI Taxonomy" id="13706"/>
    <lineage>
        <taxon>Eukaryota</taxon>
        <taxon>Fungi</taxon>
        <taxon>Fungi incertae sedis</taxon>
        <taxon>Mucoromycota</taxon>
        <taxon>Mucoromycotina</taxon>
        <taxon>Mucoromycetes</taxon>
        <taxon>Mucorales</taxon>
        <taxon>Syncephalastraceae</taxon>
        <taxon>Syncephalastrum</taxon>
    </lineage>
</organism>
<proteinExistence type="predicted"/>
<sequence length="69" mass="7739">MKEVLIKGGLDVDDLQKIRCEKAPPSVHMILLLIILGMVLDTMAERRLDLLLALTKKASFGFKFFGSCF</sequence>
<comment type="caution">
    <text evidence="1">The sequence shown here is derived from an EMBL/GenBank/DDBJ whole genome shotgun (WGS) entry which is preliminary data.</text>
</comment>
<evidence type="ECO:0000313" key="2">
    <source>
        <dbReference type="Proteomes" id="UP000242180"/>
    </source>
</evidence>
<dbReference type="EMBL" id="MCGN01000006">
    <property type="protein sequence ID" value="ORY95826.1"/>
    <property type="molecule type" value="Genomic_DNA"/>
</dbReference>
<evidence type="ECO:0000313" key="1">
    <source>
        <dbReference type="EMBL" id="ORY95826.1"/>
    </source>
</evidence>
<reference evidence="1 2" key="1">
    <citation type="submission" date="2016-07" db="EMBL/GenBank/DDBJ databases">
        <title>Pervasive Adenine N6-methylation of Active Genes in Fungi.</title>
        <authorList>
            <consortium name="DOE Joint Genome Institute"/>
            <person name="Mondo S.J."/>
            <person name="Dannebaum R.O."/>
            <person name="Kuo R.C."/>
            <person name="Labutti K."/>
            <person name="Haridas S."/>
            <person name="Kuo A."/>
            <person name="Salamov A."/>
            <person name="Ahrendt S.R."/>
            <person name="Lipzen A."/>
            <person name="Sullivan W."/>
            <person name="Andreopoulos W.B."/>
            <person name="Clum A."/>
            <person name="Lindquist E."/>
            <person name="Daum C."/>
            <person name="Ramamoorthy G.K."/>
            <person name="Gryganskyi A."/>
            <person name="Culley D."/>
            <person name="Magnuson J.K."/>
            <person name="James T.Y."/>
            <person name="O'Malley M.A."/>
            <person name="Stajich J.E."/>
            <person name="Spatafora J.W."/>
            <person name="Visel A."/>
            <person name="Grigoriev I.V."/>
        </authorList>
    </citation>
    <scope>NUCLEOTIDE SEQUENCE [LARGE SCALE GENOMIC DNA]</scope>
    <source>
        <strain evidence="1 2">NRRL 2496</strain>
    </source>
</reference>
<dbReference type="Proteomes" id="UP000242180">
    <property type="component" value="Unassembled WGS sequence"/>
</dbReference>